<dbReference type="EMBL" id="SDRB02011796">
    <property type="protein sequence ID" value="THG00120.1"/>
    <property type="molecule type" value="Genomic_DNA"/>
</dbReference>
<keyword evidence="2" id="KW-1185">Reference proteome</keyword>
<evidence type="ECO:0000313" key="1">
    <source>
        <dbReference type="EMBL" id="THG00120.1"/>
    </source>
</evidence>
<comment type="caution">
    <text evidence="1">The sequence shown here is derived from an EMBL/GenBank/DDBJ whole genome shotgun (WGS) entry which is preliminary data.</text>
</comment>
<evidence type="ECO:0000313" key="2">
    <source>
        <dbReference type="Proteomes" id="UP000306102"/>
    </source>
</evidence>
<reference evidence="1 2" key="1">
    <citation type="journal article" date="2018" name="Proc. Natl. Acad. Sci. U.S.A.">
        <title>Draft genome sequence of Camellia sinensis var. sinensis provides insights into the evolution of the tea genome and tea quality.</title>
        <authorList>
            <person name="Wei C."/>
            <person name="Yang H."/>
            <person name="Wang S."/>
            <person name="Zhao J."/>
            <person name="Liu C."/>
            <person name="Gao L."/>
            <person name="Xia E."/>
            <person name="Lu Y."/>
            <person name="Tai Y."/>
            <person name="She G."/>
            <person name="Sun J."/>
            <person name="Cao H."/>
            <person name="Tong W."/>
            <person name="Gao Q."/>
            <person name="Li Y."/>
            <person name="Deng W."/>
            <person name="Jiang X."/>
            <person name="Wang W."/>
            <person name="Chen Q."/>
            <person name="Zhang S."/>
            <person name="Li H."/>
            <person name="Wu J."/>
            <person name="Wang P."/>
            <person name="Li P."/>
            <person name="Shi C."/>
            <person name="Zheng F."/>
            <person name="Jian J."/>
            <person name="Huang B."/>
            <person name="Shan D."/>
            <person name="Shi M."/>
            <person name="Fang C."/>
            <person name="Yue Y."/>
            <person name="Li F."/>
            <person name="Li D."/>
            <person name="Wei S."/>
            <person name="Han B."/>
            <person name="Jiang C."/>
            <person name="Yin Y."/>
            <person name="Xia T."/>
            <person name="Zhang Z."/>
            <person name="Bennetzen J.L."/>
            <person name="Zhao S."/>
            <person name="Wan X."/>
        </authorList>
    </citation>
    <scope>NUCLEOTIDE SEQUENCE [LARGE SCALE GENOMIC DNA]</scope>
    <source>
        <strain evidence="2">cv. Shuchazao</strain>
        <tissue evidence="1">Leaf</tissue>
    </source>
</reference>
<dbReference type="STRING" id="542762.A0A4S4DBZ6"/>
<sequence length="406" mass="45622">MLTVLRNYDIQTYATPRINPPLLVPAPTPALIEIHVSNLVKLHLRTRQGNVESNYPTLAFPDIQHDFAIPLQLLPFSISWDPYIFNQLSSMRFDPELCNSMKGRIISSLSSLIIEYGVSLGFQVIVDLKITSTIEFISTQSRDDMMMSMLAADGVVIVEDDGDSVDETIETMRTRRGVSKAAIDGLKKVVVFNGEGDDEKCITCPMDNNYATKKERKELIEEFVALQYVVSSINYACAMYIVILHALFKKKDFACCIQEDANATTEEGEQSPVEQFSMNMGDTDYSMSTVGNVPNRADSTKTGKKRARHAEGILTELSEMAKNLGSFIENTNTTMVEIAHRMGYSHDLSQQRRLVNAELLKLPMSNTQRLMAASMIVKDEDKVDLFFSLDENDKMEWVSLLLEGHI</sequence>
<proteinExistence type="predicted"/>
<name>A0A4S4DBZ6_CAMSN</name>
<organism evidence="1 2">
    <name type="scientific">Camellia sinensis var. sinensis</name>
    <name type="common">China tea</name>
    <dbReference type="NCBI Taxonomy" id="542762"/>
    <lineage>
        <taxon>Eukaryota</taxon>
        <taxon>Viridiplantae</taxon>
        <taxon>Streptophyta</taxon>
        <taxon>Embryophyta</taxon>
        <taxon>Tracheophyta</taxon>
        <taxon>Spermatophyta</taxon>
        <taxon>Magnoliopsida</taxon>
        <taxon>eudicotyledons</taxon>
        <taxon>Gunneridae</taxon>
        <taxon>Pentapetalae</taxon>
        <taxon>asterids</taxon>
        <taxon>Ericales</taxon>
        <taxon>Theaceae</taxon>
        <taxon>Camellia</taxon>
    </lineage>
</organism>
<gene>
    <name evidence="1" type="ORF">TEA_012416</name>
</gene>
<dbReference type="Proteomes" id="UP000306102">
    <property type="component" value="Unassembled WGS sequence"/>
</dbReference>
<protein>
    <submittedName>
        <fullName evidence="1">Uncharacterized protein</fullName>
    </submittedName>
</protein>
<dbReference type="AlphaFoldDB" id="A0A4S4DBZ6"/>
<accession>A0A4S4DBZ6</accession>